<dbReference type="PROSITE" id="PS50893">
    <property type="entry name" value="ABC_TRANSPORTER_2"/>
    <property type="match status" value="1"/>
</dbReference>
<dbReference type="Pfam" id="PF00005">
    <property type="entry name" value="ABC_tran"/>
    <property type="match status" value="1"/>
</dbReference>
<dbReference type="EMBL" id="AEDQ01000017">
    <property type="protein sequence ID" value="EFL44256.1"/>
    <property type="molecule type" value="Genomic_DNA"/>
</dbReference>
<dbReference type="CDD" id="cd03220">
    <property type="entry name" value="ABC_KpsT_Wzt"/>
    <property type="match status" value="1"/>
</dbReference>
<dbReference type="SUPFAM" id="SSF52540">
    <property type="entry name" value="P-loop containing nucleoside triphosphate hydrolases"/>
    <property type="match status" value="1"/>
</dbReference>
<keyword evidence="2" id="KW-0813">Transport</keyword>
<gene>
    <name evidence="6" type="ORF">HMPREF9248_1047</name>
</gene>
<evidence type="ECO:0000313" key="6">
    <source>
        <dbReference type="EMBL" id="EFL44256.1"/>
    </source>
</evidence>
<dbReference type="GO" id="GO:0005524">
    <property type="term" value="F:ATP binding"/>
    <property type="evidence" value="ECO:0007669"/>
    <property type="project" value="UniProtKB-KW"/>
</dbReference>
<dbReference type="InterPro" id="IPR050683">
    <property type="entry name" value="Bact_Polysacc_Export_ATP-bd"/>
</dbReference>
<keyword evidence="3" id="KW-0547">Nucleotide-binding</keyword>
<dbReference type="Proteomes" id="UP000004431">
    <property type="component" value="Unassembled WGS sequence"/>
</dbReference>
<name>A0ABN0B0J0_9ACTN</name>
<feature type="domain" description="ABC transporter" evidence="5">
    <location>
        <begin position="173"/>
        <end position="394"/>
    </location>
</feature>
<dbReference type="InterPro" id="IPR015860">
    <property type="entry name" value="ABC_transpr_TagH-like"/>
</dbReference>
<keyword evidence="7" id="KW-1185">Reference proteome</keyword>
<keyword evidence="4 6" id="KW-0067">ATP-binding</keyword>
<organism evidence="6 7">
    <name type="scientific">Fannyhessea vaginae PB189-T1-4</name>
    <dbReference type="NCBI Taxonomy" id="866774"/>
    <lineage>
        <taxon>Bacteria</taxon>
        <taxon>Bacillati</taxon>
        <taxon>Actinomycetota</taxon>
        <taxon>Coriobacteriia</taxon>
        <taxon>Coriobacteriales</taxon>
        <taxon>Atopobiaceae</taxon>
        <taxon>Fannyhessea</taxon>
    </lineage>
</organism>
<comment type="caution">
    <text evidence="6">The sequence shown here is derived from an EMBL/GenBank/DDBJ whole genome shotgun (WGS) entry which is preliminary data.</text>
</comment>
<accession>A0ABN0B0J0</accession>
<dbReference type="InterPro" id="IPR003593">
    <property type="entry name" value="AAA+_ATPase"/>
</dbReference>
<protein>
    <submittedName>
        <fullName evidence="6">ABC transporter, ATP-binding protein</fullName>
    </submittedName>
</protein>
<dbReference type="InterPro" id="IPR027417">
    <property type="entry name" value="P-loop_NTPase"/>
</dbReference>
<dbReference type="PANTHER" id="PTHR46743">
    <property type="entry name" value="TEICHOIC ACIDS EXPORT ATP-BINDING PROTEIN TAGH"/>
    <property type="match status" value="1"/>
</dbReference>
<dbReference type="InterPro" id="IPR003439">
    <property type="entry name" value="ABC_transporter-like_ATP-bd"/>
</dbReference>
<dbReference type="Gene3D" id="3.40.50.300">
    <property type="entry name" value="P-loop containing nucleotide triphosphate hydrolases"/>
    <property type="match status" value="1"/>
</dbReference>
<proteinExistence type="inferred from homology"/>
<evidence type="ECO:0000256" key="3">
    <source>
        <dbReference type="ARBA" id="ARBA00022741"/>
    </source>
</evidence>
<dbReference type="PANTHER" id="PTHR46743:SF2">
    <property type="entry name" value="TEICHOIC ACIDS EXPORT ATP-BINDING PROTEIN TAGH"/>
    <property type="match status" value="1"/>
</dbReference>
<sequence length="394" mass="43718">MSTTPQSLTFTRVVPACEPSWTPYIHLTRDVFPLGEQTILNIDIQGIDAQTPADMFTRYNFAPDGLCHPSGFTYRFHWTSDNGYLAGNSGAPAGKPAWGFIAPQEGRYLLSVEAFDETGATKTQSCWVWCGEPHSFEDEQVLSRRPASQGPVVIDVSHVSMMFNIASEQFNSLKEYAIAALRRELHFKPFYALKDISFQVRKGEAFGLVGTNGSGKSTMLKIIAGVLEASKGTCNVHGTIAPLIELGAGFDLELTCAENIYLNGALLGYKKEFIDEHFDEIIDFAELRDFMDMPLKNYSSGMVARIAFAIATITEPDILIVDETLSVGDFLFQKKCEKRIQQLVESQNVTVLLVSHSIDLVERICNRACWIEHGSLVKIGSSQEVCAAYKNLER</sequence>
<dbReference type="RefSeq" id="WP_006303966.1">
    <property type="nucleotide sequence ID" value="NZ_AEDQ01000017.1"/>
</dbReference>
<evidence type="ECO:0000313" key="7">
    <source>
        <dbReference type="Proteomes" id="UP000004431"/>
    </source>
</evidence>
<evidence type="ECO:0000256" key="1">
    <source>
        <dbReference type="ARBA" id="ARBA00005417"/>
    </source>
</evidence>
<comment type="similarity">
    <text evidence="1">Belongs to the ABC transporter superfamily.</text>
</comment>
<evidence type="ECO:0000259" key="5">
    <source>
        <dbReference type="PROSITE" id="PS50893"/>
    </source>
</evidence>
<evidence type="ECO:0000256" key="4">
    <source>
        <dbReference type="ARBA" id="ARBA00022840"/>
    </source>
</evidence>
<dbReference type="SMART" id="SM00382">
    <property type="entry name" value="AAA"/>
    <property type="match status" value="1"/>
</dbReference>
<evidence type="ECO:0000256" key="2">
    <source>
        <dbReference type="ARBA" id="ARBA00022448"/>
    </source>
</evidence>
<reference evidence="6 7" key="1">
    <citation type="submission" date="2010-08" db="EMBL/GenBank/DDBJ databases">
        <authorList>
            <person name="Durkin A.S."/>
            <person name="Madupu R."/>
            <person name="Torralba M."/>
            <person name="Gillis M."/>
            <person name="Methe B."/>
            <person name="Sutton G."/>
            <person name="Nelson K.E."/>
        </authorList>
    </citation>
    <scope>NUCLEOTIDE SEQUENCE [LARGE SCALE GENOMIC DNA]</scope>
    <source>
        <strain evidence="6 7">PB189-T1-4</strain>
    </source>
</reference>